<name>A0A3Q1FPJ6_9TELE</name>
<accession>A0A3Q1FPJ6</accession>
<dbReference type="Gene3D" id="1.20.1260.10">
    <property type="match status" value="1"/>
</dbReference>
<dbReference type="Ensembl" id="ENSAPOT00000028909.1">
    <property type="protein sequence ID" value="ENSAPOP00000019123.1"/>
    <property type="gene ID" value="ENSAPOG00000022510.1"/>
</dbReference>
<evidence type="ECO:0000313" key="1">
    <source>
        <dbReference type="Ensembl" id="ENSAPOP00000019123.1"/>
    </source>
</evidence>
<organism evidence="1 2">
    <name type="scientific">Acanthochromis polyacanthus</name>
    <name type="common">spiny chromis</name>
    <dbReference type="NCBI Taxonomy" id="80966"/>
    <lineage>
        <taxon>Eukaryota</taxon>
        <taxon>Metazoa</taxon>
        <taxon>Chordata</taxon>
        <taxon>Craniata</taxon>
        <taxon>Vertebrata</taxon>
        <taxon>Euteleostomi</taxon>
        <taxon>Actinopterygii</taxon>
        <taxon>Neopterygii</taxon>
        <taxon>Teleostei</taxon>
        <taxon>Neoteleostei</taxon>
        <taxon>Acanthomorphata</taxon>
        <taxon>Ovalentaria</taxon>
        <taxon>Pomacentridae</taxon>
        <taxon>Acanthochromis</taxon>
    </lineage>
</organism>
<dbReference type="InterPro" id="IPR012347">
    <property type="entry name" value="Ferritin-like"/>
</dbReference>
<reference evidence="1" key="1">
    <citation type="submission" date="2025-08" db="UniProtKB">
        <authorList>
            <consortium name="Ensembl"/>
        </authorList>
    </citation>
    <scope>IDENTIFICATION</scope>
</reference>
<sequence>MNSQVRQNYHCDCTAAIHQTVNLEMFASEQFNAQLLAFIHFTLVAKLTQAVNVSLGGQLGLINDRIC</sequence>
<dbReference type="InParanoid" id="A0A3Q1FPJ6"/>
<proteinExistence type="predicted"/>
<dbReference type="Proteomes" id="UP000257200">
    <property type="component" value="Unplaced"/>
</dbReference>
<dbReference type="GeneTree" id="ENSGT00940000180355"/>
<evidence type="ECO:0000313" key="2">
    <source>
        <dbReference type="Proteomes" id="UP000257200"/>
    </source>
</evidence>
<protein>
    <submittedName>
        <fullName evidence="1">Uncharacterized protein</fullName>
    </submittedName>
</protein>
<dbReference type="AlphaFoldDB" id="A0A3Q1FPJ6"/>
<keyword evidence="2" id="KW-1185">Reference proteome</keyword>
<reference evidence="1" key="2">
    <citation type="submission" date="2025-09" db="UniProtKB">
        <authorList>
            <consortium name="Ensembl"/>
        </authorList>
    </citation>
    <scope>IDENTIFICATION</scope>
</reference>